<protein>
    <submittedName>
        <fullName evidence="2">Spondin-2-like</fullName>
    </submittedName>
</protein>
<dbReference type="InterPro" id="IPR051418">
    <property type="entry name" value="Spondin/Thrombospondin_T1"/>
</dbReference>
<accession>A0AAJ7E5K4</accession>
<dbReference type="Pfam" id="PF06468">
    <property type="entry name" value="Spond_N"/>
    <property type="match status" value="1"/>
</dbReference>
<evidence type="ECO:0000259" key="1">
    <source>
        <dbReference type="PROSITE" id="PS51020"/>
    </source>
</evidence>
<dbReference type="PANTHER" id="PTHR11311:SF23">
    <property type="entry name" value="SPONDIN-1"/>
    <property type="match status" value="1"/>
</dbReference>
<reference evidence="2" key="1">
    <citation type="submission" date="2025-08" db="UniProtKB">
        <authorList>
            <consortium name="RefSeq"/>
        </authorList>
    </citation>
    <scope>IDENTIFICATION</scope>
</reference>
<dbReference type="PROSITE" id="PS51020">
    <property type="entry name" value="SPONDIN"/>
    <property type="match status" value="1"/>
</dbReference>
<dbReference type="GO" id="GO:0007155">
    <property type="term" value="P:cell adhesion"/>
    <property type="evidence" value="ECO:0007669"/>
    <property type="project" value="TreeGrafter"/>
</dbReference>
<name>A0AAJ7E5K4_PAPXU</name>
<dbReference type="PANTHER" id="PTHR11311">
    <property type="entry name" value="SPONDIN"/>
    <property type="match status" value="1"/>
</dbReference>
<organism evidence="2">
    <name type="scientific">Papilio xuthus</name>
    <name type="common">Asian swallowtail butterfly</name>
    <dbReference type="NCBI Taxonomy" id="66420"/>
    <lineage>
        <taxon>Eukaryota</taxon>
        <taxon>Metazoa</taxon>
        <taxon>Ecdysozoa</taxon>
        <taxon>Arthropoda</taxon>
        <taxon>Hexapoda</taxon>
        <taxon>Insecta</taxon>
        <taxon>Pterygota</taxon>
        <taxon>Neoptera</taxon>
        <taxon>Endopterygota</taxon>
        <taxon>Lepidoptera</taxon>
        <taxon>Glossata</taxon>
        <taxon>Ditrysia</taxon>
        <taxon>Papilionoidea</taxon>
        <taxon>Papilionidae</taxon>
        <taxon>Papilioninae</taxon>
        <taxon>Papilio</taxon>
    </lineage>
</organism>
<dbReference type="GeneID" id="106114731"/>
<dbReference type="GO" id="GO:0031012">
    <property type="term" value="C:extracellular matrix"/>
    <property type="evidence" value="ECO:0007669"/>
    <property type="project" value="TreeGrafter"/>
</dbReference>
<dbReference type="InterPro" id="IPR009465">
    <property type="entry name" value="Spondin_N"/>
</dbReference>
<dbReference type="Proteomes" id="UP000694872">
    <property type="component" value="Unplaced"/>
</dbReference>
<dbReference type="KEGG" id="pxu:106114731"/>
<dbReference type="RefSeq" id="XP_013163532.1">
    <property type="nucleotide sequence ID" value="XM_013308078.1"/>
</dbReference>
<evidence type="ECO:0000313" key="2">
    <source>
        <dbReference type="RefSeq" id="XP_013163532.1"/>
    </source>
</evidence>
<dbReference type="Gene3D" id="2.60.40.2130">
    <property type="entry name" value="F-spondin domain"/>
    <property type="match status" value="1"/>
</dbReference>
<dbReference type="InterPro" id="IPR038678">
    <property type="entry name" value="Spondin_N_sf"/>
</dbReference>
<gene>
    <name evidence="2" type="primary">LOC106114731</name>
</gene>
<dbReference type="AlphaFoldDB" id="A0AAJ7E5K4"/>
<sequence length="120" mass="13557">MFGPSPDWVVGVSGLELCNRDCSWAESKTIDLFPYDAGTDNGISYMSANSETIPREKMYRITTMYPEDPRAPFYNPGGELRPMARLYLTRESLLPRGCDEDTLQALVVEEAENTQAVNRR</sequence>
<proteinExistence type="predicted"/>
<feature type="domain" description="Spondin" evidence="1">
    <location>
        <begin position="1"/>
        <end position="69"/>
    </location>
</feature>